<sequence>MELLEFLDALRTSYLLEYEAAYRQQTEIYEMVVPEADLEISGGVYKRIFVADFVGINGDYKTIVEVGIGDAVYGGNASLQYGDLSITFGSVSWDAMRFSLQPAPQELAGFESWFDKWLDLEGLRKVEGNLLSEVIHNSRLEEGIVEMDFGSAPIDAVVELFGIFELNGVTKAQVRSSRS</sequence>
<organism evidence="1 2">
    <name type="scientific">Parasedimentitalea maritima</name>
    <dbReference type="NCBI Taxonomy" id="2578117"/>
    <lineage>
        <taxon>Bacteria</taxon>
        <taxon>Pseudomonadati</taxon>
        <taxon>Pseudomonadota</taxon>
        <taxon>Alphaproteobacteria</taxon>
        <taxon>Rhodobacterales</taxon>
        <taxon>Paracoccaceae</taxon>
        <taxon>Parasedimentitalea</taxon>
    </lineage>
</organism>
<reference evidence="1 2" key="1">
    <citation type="submission" date="2019-12" db="EMBL/GenBank/DDBJ databases">
        <authorList>
            <person name="Zhang Y.-J."/>
        </authorList>
    </citation>
    <scope>NUCLEOTIDE SEQUENCE [LARGE SCALE GENOMIC DNA]</scope>
    <source>
        <strain evidence="1 2">H18S-6</strain>
    </source>
</reference>
<evidence type="ECO:0000313" key="1">
    <source>
        <dbReference type="EMBL" id="KAE9632360.1"/>
    </source>
</evidence>
<evidence type="ECO:0000313" key="2">
    <source>
        <dbReference type="Proteomes" id="UP000441586"/>
    </source>
</evidence>
<dbReference type="RefSeq" id="WP_158976320.1">
    <property type="nucleotide sequence ID" value="NZ_WSFO01000001.1"/>
</dbReference>
<dbReference type="Proteomes" id="UP000441586">
    <property type="component" value="Unassembled WGS sequence"/>
</dbReference>
<accession>A0A6A4RN33</accession>
<comment type="caution">
    <text evidence="1">The sequence shown here is derived from an EMBL/GenBank/DDBJ whole genome shotgun (WGS) entry which is preliminary data.</text>
</comment>
<dbReference type="EMBL" id="WSFO01000001">
    <property type="protein sequence ID" value="KAE9632360.1"/>
    <property type="molecule type" value="Genomic_DNA"/>
</dbReference>
<proteinExistence type="predicted"/>
<protein>
    <submittedName>
        <fullName evidence="1">Uncharacterized protein</fullName>
    </submittedName>
</protein>
<name>A0A6A4RN33_9RHOB</name>
<dbReference type="AlphaFoldDB" id="A0A6A4RN33"/>
<gene>
    <name evidence="1" type="ORF">GP644_00855</name>
</gene>